<gene>
    <name evidence="2" type="ORF">K3152_13500</name>
</gene>
<organism evidence="2 3">
    <name type="scientific">Qipengyuania polymorpha</name>
    <dbReference type="NCBI Taxonomy" id="2867234"/>
    <lineage>
        <taxon>Bacteria</taxon>
        <taxon>Pseudomonadati</taxon>
        <taxon>Pseudomonadota</taxon>
        <taxon>Alphaproteobacteria</taxon>
        <taxon>Sphingomonadales</taxon>
        <taxon>Erythrobacteraceae</taxon>
        <taxon>Qipengyuania</taxon>
    </lineage>
</organism>
<evidence type="ECO:0000256" key="1">
    <source>
        <dbReference type="SAM" id="MobiDB-lite"/>
    </source>
</evidence>
<dbReference type="RefSeq" id="WP_221574659.1">
    <property type="nucleotide sequence ID" value="NZ_JAIGNK010000005.1"/>
</dbReference>
<sequence>MSDKPKTTPQAKWRNANPKATWAHASLRSALRRGLITRGKCEVCGEAETDGHHPDYDRPMKVQWLCRKHHRELHRRQSNGQA</sequence>
<accession>A0ABS7J723</accession>
<evidence type="ECO:0000313" key="2">
    <source>
        <dbReference type="EMBL" id="MBX7459263.1"/>
    </source>
</evidence>
<name>A0ABS7J723_9SPHN</name>
<dbReference type="Proteomes" id="UP000783253">
    <property type="component" value="Unassembled WGS sequence"/>
</dbReference>
<reference evidence="2 3" key="1">
    <citation type="submission" date="2021-08" db="EMBL/GenBank/DDBJ databases">
        <title>Comparative Genomics Analysis of the Genus Qipengyuania Reveals Extensive Genetic Diversity and Metabolic Versatility, Including the Description of Fifteen Novel Species.</title>
        <authorList>
            <person name="Liu Y."/>
        </authorList>
    </citation>
    <scope>NUCLEOTIDE SEQUENCE [LARGE SCALE GENOMIC DNA]</scope>
    <source>
        <strain evidence="2 3">1NDH17</strain>
    </source>
</reference>
<comment type="caution">
    <text evidence="2">The sequence shown here is derived from an EMBL/GenBank/DDBJ whole genome shotgun (WGS) entry which is preliminary data.</text>
</comment>
<evidence type="ECO:0000313" key="3">
    <source>
        <dbReference type="Proteomes" id="UP000783253"/>
    </source>
</evidence>
<feature type="region of interest" description="Disordered" evidence="1">
    <location>
        <begin position="1"/>
        <end position="21"/>
    </location>
</feature>
<evidence type="ECO:0008006" key="4">
    <source>
        <dbReference type="Google" id="ProtNLM"/>
    </source>
</evidence>
<protein>
    <recommendedName>
        <fullName evidence="4">HNH endonuclease</fullName>
    </recommendedName>
</protein>
<proteinExistence type="predicted"/>
<keyword evidence="3" id="KW-1185">Reference proteome</keyword>
<dbReference type="EMBL" id="JAIGNK010000005">
    <property type="protein sequence ID" value="MBX7459263.1"/>
    <property type="molecule type" value="Genomic_DNA"/>
</dbReference>